<dbReference type="Proteomes" id="UP001176117">
    <property type="component" value="Unassembled WGS sequence"/>
</dbReference>
<evidence type="ECO:0000313" key="1">
    <source>
        <dbReference type="EMBL" id="MDO0876777.1"/>
    </source>
</evidence>
<keyword evidence="2" id="KW-1185">Reference proteome</keyword>
<dbReference type="KEGG" id="agn:AFK25_02430"/>
<protein>
    <submittedName>
        <fullName evidence="1">Phage tail sheath family protein</fullName>
    </submittedName>
</protein>
<comment type="caution">
    <text evidence="1">The sequence shown here is derived from an EMBL/GenBank/DDBJ whole genome shotgun (WGS) entry which is preliminary data.</text>
</comment>
<dbReference type="EMBL" id="JAMOGB010000002">
    <property type="protein sequence ID" value="MDO0876777.1"/>
    <property type="molecule type" value="Genomic_DNA"/>
</dbReference>
<dbReference type="InterPro" id="IPR052042">
    <property type="entry name" value="Tail_sheath_structural"/>
</dbReference>
<dbReference type="PANTHER" id="PTHR35861">
    <property type="match status" value="1"/>
</dbReference>
<dbReference type="AlphaFoldDB" id="A0AAW7TF93"/>
<gene>
    <name evidence="1" type="ORF">NBU54_03655</name>
</gene>
<reference evidence="1" key="1">
    <citation type="submission" date="2022-05" db="EMBL/GenBank/DDBJ databases">
        <title>Genome-based reclassification of Anoxybacillus salavatliensis Cihan et al. as a later heterotypic synonym of Anoxybacillus gonensis Belduz et al. 2003.</title>
        <authorList>
            <person name="Inan Bektas K."/>
            <person name="Guler H.I."/>
            <person name="Belduz A.O."/>
            <person name="Canakci S."/>
        </authorList>
    </citation>
    <scope>NUCLEOTIDE SEQUENCE</scope>
    <source>
        <strain evidence="1">NCIMB 13933</strain>
    </source>
</reference>
<sequence length="486" mass="53539">MTYKHGVHVSEVPTSVVPPVQTTAGLPVVVGTAPIHLASSREYVNKPFLAYSYSEAVKNLGYSSNWKNYSLCEFMKSHFRLFNVSPVVFINVLDPERHKKDVTNVEINSDATKVFKVEQDGVLLDTLKVYLTAGGEELKQNVDYTAAFDSNGNVVISPISGGQISPSQTSLFVSYTHLDPSMVTSTDIIGGVDAVTGKVTGLELINRVFPMFRLVPGLILAPGWSSDPVVAAVMKAKTYNINGLFKAMALTDLDCKENGADLYSEAPSWKDNNNYNDPNTLVFWPKVRLGEEVYHLSTQAAGVICKTDAENDDIPYVSPSNKNLQTNGILVDDGEEVILGPEQAAYLNGQGIVTALNFIGGWKLWGNRTSAYPSVTDVKDSFIPVRRMFNWITNTVILTYWKNVDNPTNRRLIDAVVDGLNIWLNGLTTRGALLGGRVAFHQEENPTTDLLNGIVRFHIYIAAPTPAEDIDFVVEFDVNYLNTLFE</sequence>
<dbReference type="RefSeq" id="WP_035064649.1">
    <property type="nucleotide sequence ID" value="NZ_CP012152.1"/>
</dbReference>
<evidence type="ECO:0000313" key="2">
    <source>
        <dbReference type="Proteomes" id="UP001176117"/>
    </source>
</evidence>
<name>A0AAW7TF93_9BACL</name>
<organism evidence="1 2">
    <name type="scientific">Anoxybacillus gonensis</name>
    <dbReference type="NCBI Taxonomy" id="198467"/>
    <lineage>
        <taxon>Bacteria</taxon>
        <taxon>Bacillati</taxon>
        <taxon>Bacillota</taxon>
        <taxon>Bacilli</taxon>
        <taxon>Bacillales</taxon>
        <taxon>Anoxybacillaceae</taxon>
        <taxon>Anoxybacillus</taxon>
    </lineage>
</organism>
<accession>A0AAW7TF93</accession>
<dbReference type="PANTHER" id="PTHR35861:SF2">
    <property type="entry name" value="FELS-2 PROPHAGE PROTEIN"/>
    <property type="match status" value="1"/>
</dbReference>
<proteinExistence type="predicted"/>